<organism evidence="1 3">
    <name type="scientific">Didymodactylos carnosus</name>
    <dbReference type="NCBI Taxonomy" id="1234261"/>
    <lineage>
        <taxon>Eukaryota</taxon>
        <taxon>Metazoa</taxon>
        <taxon>Spiralia</taxon>
        <taxon>Gnathifera</taxon>
        <taxon>Rotifera</taxon>
        <taxon>Eurotatoria</taxon>
        <taxon>Bdelloidea</taxon>
        <taxon>Philodinida</taxon>
        <taxon>Philodinidae</taxon>
        <taxon>Didymodactylos</taxon>
    </lineage>
</organism>
<evidence type="ECO:0000313" key="2">
    <source>
        <dbReference type="EMBL" id="CAF4316262.1"/>
    </source>
</evidence>
<evidence type="ECO:0000313" key="3">
    <source>
        <dbReference type="Proteomes" id="UP000663829"/>
    </source>
</evidence>
<reference evidence="1" key="1">
    <citation type="submission" date="2021-02" db="EMBL/GenBank/DDBJ databases">
        <authorList>
            <person name="Nowell W R."/>
        </authorList>
    </citation>
    <scope>NUCLEOTIDE SEQUENCE</scope>
</reference>
<keyword evidence="3" id="KW-1185">Reference proteome</keyword>
<proteinExistence type="predicted"/>
<dbReference type="Proteomes" id="UP000663829">
    <property type="component" value="Unassembled WGS sequence"/>
</dbReference>
<evidence type="ECO:0000313" key="1">
    <source>
        <dbReference type="EMBL" id="CAF1439794.1"/>
    </source>
</evidence>
<name>A0A815P0Z6_9BILA</name>
<dbReference type="Proteomes" id="UP000681722">
    <property type="component" value="Unassembled WGS sequence"/>
</dbReference>
<protein>
    <submittedName>
        <fullName evidence="1">Uncharacterized protein</fullName>
    </submittedName>
</protein>
<dbReference type="EMBL" id="CAJNOQ010018936">
    <property type="protein sequence ID" value="CAF1439794.1"/>
    <property type="molecule type" value="Genomic_DNA"/>
</dbReference>
<accession>A0A815P0Z6</accession>
<sequence>MQTSNNYIVPYYPFNFDHNKNIFSISDKTSRVYPTPNACVCTCGSMVLNPSISCSDAQSCVHVCLRMYSSACTLVNTYGCCGSSCSYLNTQSPQNNHCRCNCGSAIYSNPVDLCISATTCAAQCITNFPGVCTPMNTQGCCGLNCSSYIPTCSCNCGQQYSIESSIPCTNTRTCLEQCTSSYSACTQPNAKVCCGIDCVYPHPSCTCMCGGNTYTTISIVCSSSQQCVQACLQAIGQCTVTNTQACCGSDCSSYVPSCRCQCGNHRYYSTLKCRNSDQCANTCINQFGFACTKSETYGCCNGTECVRFKRLSHSSSSFLTSNIFQQLTMIITVRISIFFM</sequence>
<dbReference type="EMBL" id="CAJOBC010084374">
    <property type="protein sequence ID" value="CAF4316262.1"/>
    <property type="molecule type" value="Genomic_DNA"/>
</dbReference>
<dbReference type="AlphaFoldDB" id="A0A815P0Z6"/>
<comment type="caution">
    <text evidence="1">The sequence shown here is derived from an EMBL/GenBank/DDBJ whole genome shotgun (WGS) entry which is preliminary data.</text>
</comment>
<dbReference type="OrthoDB" id="9981868at2759"/>
<gene>
    <name evidence="1" type="ORF">GPM918_LOCUS34330</name>
    <name evidence="2" type="ORF">SRO942_LOCUS35025</name>
</gene>